<protein>
    <submittedName>
        <fullName evidence="1">Uncharacterized protein</fullName>
    </submittedName>
</protein>
<dbReference type="EMBL" id="VCMV01000014">
    <property type="protein sequence ID" value="KAB0267085.1"/>
    <property type="molecule type" value="Genomic_DNA"/>
</dbReference>
<dbReference type="RefSeq" id="WP_150944547.1">
    <property type="nucleotide sequence ID" value="NZ_VCMV01000014.1"/>
</dbReference>
<name>A0A5N3PBU0_9HYPH</name>
<dbReference type="AlphaFoldDB" id="A0A5N3PBU0"/>
<proteinExistence type="predicted"/>
<dbReference type="OrthoDB" id="8455641at2"/>
<keyword evidence="2" id="KW-1185">Reference proteome</keyword>
<sequence>MMKPKFKVGQTVQLSTNGLGRTTRGTSYEIISIRPANDDEFQYVIKSPTEAYQRCVREGLLAT</sequence>
<reference evidence="1 2" key="1">
    <citation type="journal article" date="2019" name="Microorganisms">
        <title>Genome Insights into the Novel Species Microvirga brassicacearum, a Rapeseed Endophyte with Biotechnological Potential.</title>
        <authorList>
            <person name="Jimenez-Gomez A."/>
            <person name="Saati-Santamaria Z."/>
            <person name="Igual J.M."/>
            <person name="Rivas R."/>
            <person name="Mateos P.F."/>
            <person name="Garcia-Fraile P."/>
        </authorList>
    </citation>
    <scope>NUCLEOTIDE SEQUENCE [LARGE SCALE GENOMIC DNA]</scope>
    <source>
        <strain evidence="1 2">CDVBN77</strain>
    </source>
</reference>
<dbReference type="Proteomes" id="UP000325684">
    <property type="component" value="Unassembled WGS sequence"/>
</dbReference>
<comment type="caution">
    <text evidence="1">The sequence shown here is derived from an EMBL/GenBank/DDBJ whole genome shotgun (WGS) entry which is preliminary data.</text>
</comment>
<evidence type="ECO:0000313" key="1">
    <source>
        <dbReference type="EMBL" id="KAB0267085.1"/>
    </source>
</evidence>
<organism evidence="1 2">
    <name type="scientific">Microvirga brassicacearum</name>
    <dbReference type="NCBI Taxonomy" id="2580413"/>
    <lineage>
        <taxon>Bacteria</taxon>
        <taxon>Pseudomonadati</taxon>
        <taxon>Pseudomonadota</taxon>
        <taxon>Alphaproteobacteria</taxon>
        <taxon>Hyphomicrobiales</taxon>
        <taxon>Methylobacteriaceae</taxon>
        <taxon>Microvirga</taxon>
    </lineage>
</organism>
<accession>A0A5N3PBU0</accession>
<gene>
    <name evidence="1" type="ORF">FEZ63_11710</name>
</gene>
<evidence type="ECO:0000313" key="2">
    <source>
        <dbReference type="Proteomes" id="UP000325684"/>
    </source>
</evidence>